<dbReference type="OMA" id="YAMRSIM"/>
<dbReference type="GO" id="GO:0015293">
    <property type="term" value="F:symporter activity"/>
    <property type="evidence" value="ECO:0007669"/>
    <property type="project" value="UniProtKB-KW"/>
</dbReference>
<feature type="domain" description="Major facilitator superfamily (MFS) profile" evidence="14">
    <location>
        <begin position="22"/>
        <end position="447"/>
    </location>
</feature>
<dbReference type="GO" id="GO:0022857">
    <property type="term" value="F:transmembrane transporter activity"/>
    <property type="evidence" value="ECO:0000318"/>
    <property type="project" value="GO_Central"/>
</dbReference>
<feature type="transmembrane region" description="Helical" evidence="13">
    <location>
        <begin position="387"/>
        <end position="411"/>
    </location>
</feature>
<feature type="transmembrane region" description="Helical" evidence="13">
    <location>
        <begin position="189"/>
        <end position="209"/>
    </location>
</feature>
<feature type="transmembrane region" description="Helical" evidence="13">
    <location>
        <begin position="423"/>
        <end position="441"/>
    </location>
</feature>
<keyword evidence="5" id="KW-0769">Symport</keyword>
<evidence type="ECO:0000313" key="15">
    <source>
        <dbReference type="EMBL" id="EFA07864.1"/>
    </source>
</evidence>
<evidence type="ECO:0000256" key="1">
    <source>
        <dbReference type="ARBA" id="ARBA00004141"/>
    </source>
</evidence>
<sequence>MSDIKINIEDTKPQKMLGFRHFQFVLFFIFQLVFFGMRTSLSVAIISMTEKSPPNRSIPTYPQWDNTDTILSSFFWGYIIPQVVAGQLSERYGPKWFLVVTMIIGSIINIAIPTMAQIMGSTGVIICRVLQGICQAFMYPGTHNLISQWTPVFERSLVANFVYGGASLGIAVCMPVTGAISGSEMGWPVAFYVYGGLGIATAVLFIFWAENSPSSSTRISKEEQKYIEANTDISNSGKKYPTPWKSILTSVPMYAMLIAGVSQCWGCFTLLTEIPTYLANIMNFDINSNSQLSALPYFAQFFVGLFISPLADLIAAKNLVSISTSRKIFNSLASYLPAAALIYLAFLENFETNLVVTLLVITVSTAQFAQSGYWINLIDVAPNHSATLLGMVNGTNNIFSLLAPLTVGFLGNDKKDPILWRKVFLLAAGIYAVCGTFYVIFTSAEVQPWNNIDEDEESDQESVTKKTETLAKY</sequence>
<keyword evidence="8 13" id="KW-0472">Membrane</keyword>
<dbReference type="InParanoid" id="D6WYK5"/>
<dbReference type="Proteomes" id="UP000007266">
    <property type="component" value="Linkage group 8"/>
</dbReference>
<proteinExistence type="inferred from homology"/>
<dbReference type="GO" id="GO:0006814">
    <property type="term" value="P:sodium ion transport"/>
    <property type="evidence" value="ECO:0007669"/>
    <property type="project" value="UniProtKB-KW"/>
</dbReference>
<comment type="subcellular location">
    <subcellularLocation>
        <location evidence="1">Membrane</location>
        <topology evidence="1">Multi-pass membrane protein</topology>
    </subcellularLocation>
</comment>
<feature type="transmembrane region" description="Helical" evidence="13">
    <location>
        <begin position="69"/>
        <end position="89"/>
    </location>
</feature>
<evidence type="ECO:0000256" key="4">
    <source>
        <dbReference type="ARBA" id="ARBA00022692"/>
    </source>
</evidence>
<evidence type="ECO:0000256" key="12">
    <source>
        <dbReference type="SAM" id="MobiDB-lite"/>
    </source>
</evidence>
<dbReference type="InterPro" id="IPR036259">
    <property type="entry name" value="MFS_trans_sf"/>
</dbReference>
<dbReference type="InterPro" id="IPR011701">
    <property type="entry name" value="MFS"/>
</dbReference>
<dbReference type="FunFam" id="1.20.1250.20:FF:000144">
    <property type="entry name" value="Picot, isoform B"/>
    <property type="match status" value="1"/>
</dbReference>
<comment type="similarity">
    <text evidence="2">Belongs to the major facilitator superfamily. Sodium/anion cotransporter family.</text>
</comment>
<evidence type="ECO:0000256" key="2">
    <source>
        <dbReference type="ARBA" id="ARBA00008586"/>
    </source>
</evidence>
<keyword evidence="7" id="KW-0915">Sodium</keyword>
<dbReference type="GO" id="GO:0016020">
    <property type="term" value="C:membrane"/>
    <property type="evidence" value="ECO:0000318"/>
    <property type="project" value="GO_Central"/>
</dbReference>
<feature type="transmembrane region" description="Helical" evidence="13">
    <location>
        <begin position="157"/>
        <end position="177"/>
    </location>
</feature>
<evidence type="ECO:0000259" key="14">
    <source>
        <dbReference type="PROSITE" id="PS50850"/>
    </source>
</evidence>
<keyword evidence="3" id="KW-0813">Transport</keyword>
<dbReference type="SUPFAM" id="SSF103473">
    <property type="entry name" value="MFS general substrate transporter"/>
    <property type="match status" value="1"/>
</dbReference>
<evidence type="ECO:0000256" key="8">
    <source>
        <dbReference type="ARBA" id="ARBA00023136"/>
    </source>
</evidence>
<comment type="function">
    <text evidence="10">May be an inorganic phosphate cotransporter.</text>
</comment>
<dbReference type="PhylomeDB" id="D6WYK5"/>
<evidence type="ECO:0000256" key="10">
    <source>
        <dbReference type="ARBA" id="ARBA00054632"/>
    </source>
</evidence>
<feature type="transmembrane region" description="Helical" evidence="13">
    <location>
        <begin position="295"/>
        <end position="316"/>
    </location>
</feature>
<feature type="region of interest" description="Disordered" evidence="12">
    <location>
        <begin position="453"/>
        <end position="473"/>
    </location>
</feature>
<accession>D6WYK5</accession>
<dbReference type="InterPro" id="IPR020846">
    <property type="entry name" value="MFS_dom"/>
</dbReference>
<dbReference type="PANTHER" id="PTHR11662:SF280">
    <property type="entry name" value="FI21844P1-RELATED"/>
    <property type="match status" value="1"/>
</dbReference>
<dbReference type="AlphaFoldDB" id="D6WYK5"/>
<dbReference type="PROSITE" id="PS50850">
    <property type="entry name" value="MFS"/>
    <property type="match status" value="1"/>
</dbReference>
<keyword evidence="9" id="KW-0739">Sodium transport</keyword>
<evidence type="ECO:0000256" key="13">
    <source>
        <dbReference type="SAM" id="Phobius"/>
    </source>
</evidence>
<evidence type="ECO:0000313" key="16">
    <source>
        <dbReference type="Proteomes" id="UP000007266"/>
    </source>
</evidence>
<evidence type="ECO:0000256" key="7">
    <source>
        <dbReference type="ARBA" id="ARBA00023053"/>
    </source>
</evidence>
<dbReference type="eggNOG" id="KOG2532">
    <property type="taxonomic scope" value="Eukaryota"/>
</dbReference>
<reference evidence="15 16" key="1">
    <citation type="journal article" date="2008" name="Nature">
        <title>The genome of the model beetle and pest Tribolium castaneum.</title>
        <authorList>
            <consortium name="Tribolium Genome Sequencing Consortium"/>
            <person name="Richards S."/>
            <person name="Gibbs R.A."/>
            <person name="Weinstock G.M."/>
            <person name="Brown S.J."/>
            <person name="Denell R."/>
            <person name="Beeman R.W."/>
            <person name="Gibbs R."/>
            <person name="Beeman R.W."/>
            <person name="Brown S.J."/>
            <person name="Bucher G."/>
            <person name="Friedrich M."/>
            <person name="Grimmelikhuijzen C.J."/>
            <person name="Klingler M."/>
            <person name="Lorenzen M."/>
            <person name="Richards S."/>
            <person name="Roth S."/>
            <person name="Schroder R."/>
            <person name="Tautz D."/>
            <person name="Zdobnov E.M."/>
            <person name="Muzny D."/>
            <person name="Gibbs R.A."/>
            <person name="Weinstock G.M."/>
            <person name="Attaway T."/>
            <person name="Bell S."/>
            <person name="Buhay C.J."/>
            <person name="Chandrabose M.N."/>
            <person name="Chavez D."/>
            <person name="Clerk-Blankenburg K.P."/>
            <person name="Cree A."/>
            <person name="Dao M."/>
            <person name="Davis C."/>
            <person name="Chacko J."/>
            <person name="Dinh H."/>
            <person name="Dugan-Rocha S."/>
            <person name="Fowler G."/>
            <person name="Garner T.T."/>
            <person name="Garnes J."/>
            <person name="Gnirke A."/>
            <person name="Hawes A."/>
            <person name="Hernandez J."/>
            <person name="Hines S."/>
            <person name="Holder M."/>
            <person name="Hume J."/>
            <person name="Jhangiani S.N."/>
            <person name="Joshi V."/>
            <person name="Khan Z.M."/>
            <person name="Jackson L."/>
            <person name="Kovar C."/>
            <person name="Kowis A."/>
            <person name="Lee S."/>
            <person name="Lewis L.R."/>
            <person name="Margolis J."/>
            <person name="Morgan M."/>
            <person name="Nazareth L.V."/>
            <person name="Nguyen N."/>
            <person name="Okwuonu G."/>
            <person name="Parker D."/>
            <person name="Richards S."/>
            <person name="Ruiz S.J."/>
            <person name="Santibanez J."/>
            <person name="Savard J."/>
            <person name="Scherer S.E."/>
            <person name="Schneider B."/>
            <person name="Sodergren E."/>
            <person name="Tautz D."/>
            <person name="Vattahil S."/>
            <person name="Villasana D."/>
            <person name="White C.S."/>
            <person name="Wright R."/>
            <person name="Park Y."/>
            <person name="Beeman R.W."/>
            <person name="Lord J."/>
            <person name="Oppert B."/>
            <person name="Lorenzen M."/>
            <person name="Brown S."/>
            <person name="Wang L."/>
            <person name="Savard J."/>
            <person name="Tautz D."/>
            <person name="Richards S."/>
            <person name="Weinstock G."/>
            <person name="Gibbs R.A."/>
            <person name="Liu Y."/>
            <person name="Worley K."/>
            <person name="Weinstock G."/>
            <person name="Elsik C.G."/>
            <person name="Reese J.T."/>
            <person name="Elhaik E."/>
            <person name="Landan G."/>
            <person name="Graur D."/>
            <person name="Arensburger P."/>
            <person name="Atkinson P."/>
            <person name="Beeman R.W."/>
            <person name="Beidler J."/>
            <person name="Brown S.J."/>
            <person name="Demuth J.P."/>
            <person name="Drury D.W."/>
            <person name="Du Y.Z."/>
            <person name="Fujiwara H."/>
            <person name="Lorenzen M."/>
            <person name="Maselli V."/>
            <person name="Osanai M."/>
            <person name="Park Y."/>
            <person name="Robertson H.M."/>
            <person name="Tu Z."/>
            <person name="Wang J.J."/>
            <person name="Wang S."/>
            <person name="Richards S."/>
            <person name="Song H."/>
            <person name="Zhang L."/>
            <person name="Sodergren E."/>
            <person name="Werner D."/>
            <person name="Stanke M."/>
            <person name="Morgenstern B."/>
            <person name="Solovyev V."/>
            <person name="Kosarev P."/>
            <person name="Brown G."/>
            <person name="Chen H.C."/>
            <person name="Ermolaeva O."/>
            <person name="Hlavina W."/>
            <person name="Kapustin Y."/>
            <person name="Kiryutin B."/>
            <person name="Kitts P."/>
            <person name="Maglott D."/>
            <person name="Pruitt K."/>
            <person name="Sapojnikov V."/>
            <person name="Souvorov A."/>
            <person name="Mackey A.J."/>
            <person name="Waterhouse R.M."/>
            <person name="Wyder S."/>
            <person name="Zdobnov E.M."/>
            <person name="Zdobnov E.M."/>
            <person name="Wyder S."/>
            <person name="Kriventseva E.V."/>
            <person name="Kadowaki T."/>
            <person name="Bork P."/>
            <person name="Aranda M."/>
            <person name="Bao R."/>
            <person name="Beermann A."/>
            <person name="Berns N."/>
            <person name="Bolognesi R."/>
            <person name="Bonneton F."/>
            <person name="Bopp D."/>
            <person name="Brown S.J."/>
            <person name="Bucher G."/>
            <person name="Butts T."/>
            <person name="Chaumot A."/>
            <person name="Denell R.E."/>
            <person name="Ferrier D.E."/>
            <person name="Friedrich M."/>
            <person name="Gordon C.M."/>
            <person name="Jindra M."/>
            <person name="Klingler M."/>
            <person name="Lan Q."/>
            <person name="Lattorff H.M."/>
            <person name="Laudet V."/>
            <person name="von Levetsow C."/>
            <person name="Liu Z."/>
            <person name="Lutz R."/>
            <person name="Lynch J.A."/>
            <person name="da Fonseca R.N."/>
            <person name="Posnien N."/>
            <person name="Reuter R."/>
            <person name="Roth S."/>
            <person name="Savard J."/>
            <person name="Schinko J.B."/>
            <person name="Schmitt C."/>
            <person name="Schoppmeier M."/>
            <person name="Schroder R."/>
            <person name="Shippy T.D."/>
            <person name="Simonnet F."/>
            <person name="Marques-Souza H."/>
            <person name="Tautz D."/>
            <person name="Tomoyasu Y."/>
            <person name="Trauner J."/>
            <person name="Van der Zee M."/>
            <person name="Vervoort M."/>
            <person name="Wittkopp N."/>
            <person name="Wimmer E.A."/>
            <person name="Yang X."/>
            <person name="Jones A.K."/>
            <person name="Sattelle D.B."/>
            <person name="Ebert P.R."/>
            <person name="Nelson D."/>
            <person name="Scott J.G."/>
            <person name="Beeman R.W."/>
            <person name="Muthukrishnan S."/>
            <person name="Kramer K.J."/>
            <person name="Arakane Y."/>
            <person name="Beeman R.W."/>
            <person name="Zhu Q."/>
            <person name="Hogenkamp D."/>
            <person name="Dixit R."/>
            <person name="Oppert B."/>
            <person name="Jiang H."/>
            <person name="Zou Z."/>
            <person name="Marshall J."/>
            <person name="Elpidina E."/>
            <person name="Vinokurov K."/>
            <person name="Oppert C."/>
            <person name="Zou Z."/>
            <person name="Evans J."/>
            <person name="Lu Z."/>
            <person name="Zhao P."/>
            <person name="Sumathipala N."/>
            <person name="Altincicek B."/>
            <person name="Vilcinskas A."/>
            <person name="Williams M."/>
            <person name="Hultmark D."/>
            <person name="Hetru C."/>
            <person name="Jiang H."/>
            <person name="Grimmelikhuijzen C.J."/>
            <person name="Hauser F."/>
            <person name="Cazzamali G."/>
            <person name="Williamson M."/>
            <person name="Park Y."/>
            <person name="Li B."/>
            <person name="Tanaka Y."/>
            <person name="Predel R."/>
            <person name="Neupert S."/>
            <person name="Schachtner J."/>
            <person name="Verleyen P."/>
            <person name="Raible F."/>
            <person name="Bork P."/>
            <person name="Friedrich M."/>
            <person name="Walden K.K."/>
            <person name="Robertson H.M."/>
            <person name="Angeli S."/>
            <person name="Foret S."/>
            <person name="Bucher G."/>
            <person name="Schuetz S."/>
            <person name="Maleszka R."/>
            <person name="Wimmer E.A."/>
            <person name="Beeman R.W."/>
            <person name="Lorenzen M."/>
            <person name="Tomoyasu Y."/>
            <person name="Miller S.C."/>
            <person name="Grossmann D."/>
            <person name="Bucher G."/>
        </authorList>
    </citation>
    <scope>NUCLEOTIDE SEQUENCE [LARGE SCALE GENOMIC DNA]</scope>
    <source>
        <strain evidence="15 16">Georgia GA2</strain>
    </source>
</reference>
<keyword evidence="16" id="KW-1185">Reference proteome</keyword>
<dbReference type="EMBL" id="KQ971362">
    <property type="protein sequence ID" value="EFA07864.1"/>
    <property type="molecule type" value="Genomic_DNA"/>
</dbReference>
<protein>
    <recommendedName>
        <fullName evidence="11">Putative inorganic phosphate cotransporter</fullName>
    </recommendedName>
</protein>
<dbReference type="FunFam" id="1.20.1250.20:FF:000003">
    <property type="entry name" value="Solute carrier family 17 member 3"/>
    <property type="match status" value="1"/>
</dbReference>
<evidence type="ECO:0000256" key="5">
    <source>
        <dbReference type="ARBA" id="ARBA00022847"/>
    </source>
</evidence>
<feature type="transmembrane region" description="Helical" evidence="13">
    <location>
        <begin position="354"/>
        <end position="375"/>
    </location>
</feature>
<dbReference type="HOGENOM" id="CLU_001265_5_0_1"/>
<evidence type="ECO:0000256" key="6">
    <source>
        <dbReference type="ARBA" id="ARBA00022989"/>
    </source>
</evidence>
<dbReference type="InterPro" id="IPR050382">
    <property type="entry name" value="MFS_Na/Anion_cotransporter"/>
</dbReference>
<feature type="transmembrane region" description="Helical" evidence="13">
    <location>
        <begin position="96"/>
        <end position="116"/>
    </location>
</feature>
<dbReference type="Pfam" id="PF07690">
    <property type="entry name" value="MFS_1"/>
    <property type="match status" value="1"/>
</dbReference>
<keyword evidence="4 13" id="KW-0812">Transmembrane</keyword>
<feature type="transmembrane region" description="Helical" evidence="13">
    <location>
        <begin position="328"/>
        <end position="347"/>
    </location>
</feature>
<dbReference type="KEGG" id="tca:107398553"/>
<evidence type="ECO:0000256" key="9">
    <source>
        <dbReference type="ARBA" id="ARBA00023201"/>
    </source>
</evidence>
<keyword evidence="6 13" id="KW-1133">Transmembrane helix</keyword>
<dbReference type="PANTHER" id="PTHR11662">
    <property type="entry name" value="SOLUTE CARRIER FAMILY 17"/>
    <property type="match status" value="1"/>
</dbReference>
<feature type="transmembrane region" description="Helical" evidence="13">
    <location>
        <begin position="253"/>
        <end position="274"/>
    </location>
</feature>
<gene>
    <name evidence="15" type="primary">AUGUSTUS-3.0.2_05438</name>
    <name evidence="15" type="ORF">TcasGA2_TC005438</name>
</gene>
<feature type="transmembrane region" description="Helical" evidence="13">
    <location>
        <begin position="24"/>
        <end position="49"/>
    </location>
</feature>
<evidence type="ECO:0000256" key="11">
    <source>
        <dbReference type="ARBA" id="ARBA00068450"/>
    </source>
</evidence>
<feature type="compositionally biased region" description="Basic and acidic residues" evidence="12">
    <location>
        <begin position="462"/>
        <end position="473"/>
    </location>
</feature>
<organism evidence="15 16">
    <name type="scientific">Tribolium castaneum</name>
    <name type="common">Red flour beetle</name>
    <dbReference type="NCBI Taxonomy" id="7070"/>
    <lineage>
        <taxon>Eukaryota</taxon>
        <taxon>Metazoa</taxon>
        <taxon>Ecdysozoa</taxon>
        <taxon>Arthropoda</taxon>
        <taxon>Hexapoda</taxon>
        <taxon>Insecta</taxon>
        <taxon>Pterygota</taxon>
        <taxon>Neoptera</taxon>
        <taxon>Endopterygota</taxon>
        <taxon>Coleoptera</taxon>
        <taxon>Polyphaga</taxon>
        <taxon>Cucujiformia</taxon>
        <taxon>Tenebrionidae</taxon>
        <taxon>Tenebrionidae incertae sedis</taxon>
        <taxon>Tribolium</taxon>
    </lineage>
</organism>
<reference evidence="15 16" key="2">
    <citation type="journal article" date="2010" name="Nucleic Acids Res.">
        <title>BeetleBase in 2010: revisions to provide comprehensive genomic information for Tribolium castaneum.</title>
        <authorList>
            <person name="Kim H.S."/>
            <person name="Murphy T."/>
            <person name="Xia J."/>
            <person name="Caragea D."/>
            <person name="Park Y."/>
            <person name="Beeman R.W."/>
            <person name="Lorenzen M.D."/>
            <person name="Butcher S."/>
            <person name="Manak J.R."/>
            <person name="Brown S.J."/>
        </authorList>
    </citation>
    <scope>GENOME REANNOTATION</scope>
    <source>
        <strain evidence="15 16">Georgia GA2</strain>
    </source>
</reference>
<name>D6WYK5_TRICA</name>
<evidence type="ECO:0000256" key="3">
    <source>
        <dbReference type="ARBA" id="ARBA00022448"/>
    </source>
</evidence>
<dbReference type="Gene3D" id="1.20.1250.20">
    <property type="entry name" value="MFS general substrate transporter like domains"/>
    <property type="match status" value="2"/>
</dbReference>
<dbReference type="OrthoDB" id="2985014at2759"/>
<keyword evidence="9" id="KW-0406">Ion transport</keyword>